<dbReference type="AlphaFoldDB" id="A0A1B6K9G6"/>
<accession>A0A1B6K9G6</accession>
<feature type="compositionally biased region" description="Low complexity" evidence="1">
    <location>
        <begin position="52"/>
        <end position="71"/>
    </location>
</feature>
<feature type="compositionally biased region" description="Low complexity" evidence="1">
    <location>
        <begin position="152"/>
        <end position="161"/>
    </location>
</feature>
<feature type="compositionally biased region" description="Basic and acidic residues" evidence="1">
    <location>
        <begin position="1"/>
        <end position="18"/>
    </location>
</feature>
<reference evidence="2" key="1">
    <citation type="submission" date="2015-11" db="EMBL/GenBank/DDBJ databases">
        <title>De novo transcriptome assembly of four potential Pierce s Disease insect vectors from Arizona vineyards.</title>
        <authorList>
            <person name="Tassone E.E."/>
        </authorList>
    </citation>
    <scope>NUCLEOTIDE SEQUENCE</scope>
</reference>
<gene>
    <name evidence="2" type="ORF">g.26462</name>
</gene>
<evidence type="ECO:0000256" key="1">
    <source>
        <dbReference type="SAM" id="MobiDB-lite"/>
    </source>
</evidence>
<sequence length="292" mass="31394">MSKKYDYNKGDLGIERRPCQRPPPAAPAPPPDCEPAAQADEPAEYEGAEQMPPECEFAAAAPPPECEGAAAAPPPECDPCAQLPPAEEAAACVEDQYPGMPDFEAQYPPYSERHVAEGTTRKMYEHRKAIQMKFLREDWIRKYKAAKAKKATQALRAATAKPRVSLAPTRTKPKTQQPTAGPSGTRQRATGPRFTGTGRARVQGPFRPPPPGCERVATGRGGAVARPRGTFKPGSQRAPSGRGRAAMPTAADIDAELAAGNVAPQQQTSALRRPVQKKPSRLSQLAQPRSRC</sequence>
<proteinExistence type="predicted"/>
<evidence type="ECO:0000313" key="2">
    <source>
        <dbReference type="EMBL" id="JAT08099.1"/>
    </source>
</evidence>
<dbReference type="EMBL" id="GEBQ01031878">
    <property type="protein sequence ID" value="JAT08099.1"/>
    <property type="molecule type" value="Transcribed_RNA"/>
</dbReference>
<feature type="region of interest" description="Disordered" evidence="1">
    <location>
        <begin position="152"/>
        <end position="292"/>
    </location>
</feature>
<organism evidence="2">
    <name type="scientific">Graphocephala atropunctata</name>
    <dbReference type="NCBI Taxonomy" id="36148"/>
    <lineage>
        <taxon>Eukaryota</taxon>
        <taxon>Metazoa</taxon>
        <taxon>Ecdysozoa</taxon>
        <taxon>Arthropoda</taxon>
        <taxon>Hexapoda</taxon>
        <taxon>Insecta</taxon>
        <taxon>Pterygota</taxon>
        <taxon>Neoptera</taxon>
        <taxon>Paraneoptera</taxon>
        <taxon>Hemiptera</taxon>
        <taxon>Auchenorrhyncha</taxon>
        <taxon>Membracoidea</taxon>
        <taxon>Cicadellidae</taxon>
        <taxon>Cicadellinae</taxon>
        <taxon>Cicadellini</taxon>
        <taxon>Graphocephala</taxon>
    </lineage>
</organism>
<name>A0A1B6K9G6_9HEMI</name>
<feature type="compositionally biased region" description="Pro residues" evidence="1">
    <location>
        <begin position="20"/>
        <end position="33"/>
    </location>
</feature>
<protein>
    <submittedName>
        <fullName evidence="2">Uncharacterized protein</fullName>
    </submittedName>
</protein>
<feature type="compositionally biased region" description="Low complexity" evidence="1">
    <location>
        <begin position="168"/>
        <end position="179"/>
    </location>
</feature>
<feature type="compositionally biased region" description="Polar residues" evidence="1">
    <location>
        <begin position="281"/>
        <end position="292"/>
    </location>
</feature>
<feature type="region of interest" description="Disordered" evidence="1">
    <location>
        <begin position="1"/>
        <end position="76"/>
    </location>
</feature>